<dbReference type="EMBL" id="JASXSV010000002">
    <property type="protein sequence ID" value="MDP0587973.1"/>
    <property type="molecule type" value="Genomic_DNA"/>
</dbReference>
<organism evidence="3 4">
    <name type="scientific">Candidatus Endonucleibacter bathymodioli</name>
    <dbReference type="NCBI Taxonomy" id="539814"/>
    <lineage>
        <taxon>Bacteria</taxon>
        <taxon>Pseudomonadati</taxon>
        <taxon>Pseudomonadota</taxon>
        <taxon>Gammaproteobacteria</taxon>
        <taxon>Oceanospirillales</taxon>
        <taxon>Endozoicomonadaceae</taxon>
        <taxon>Candidatus Endonucleibacter</taxon>
    </lineage>
</organism>
<keyword evidence="4" id="KW-1185">Reference proteome</keyword>
<accession>A0AA90NTF8</accession>
<dbReference type="PANTHER" id="PTHR33383">
    <property type="entry name" value="MEMBRANE PROTEIN INSERTION EFFICIENCY FACTOR-RELATED"/>
    <property type="match status" value="1"/>
</dbReference>
<evidence type="ECO:0000256" key="2">
    <source>
        <dbReference type="SAM" id="Phobius"/>
    </source>
</evidence>
<evidence type="ECO:0000313" key="4">
    <source>
        <dbReference type="Proteomes" id="UP001178148"/>
    </source>
</evidence>
<feature type="transmembrane region" description="Helical" evidence="2">
    <location>
        <begin position="7"/>
        <end position="28"/>
    </location>
</feature>
<comment type="similarity">
    <text evidence="1">Belongs to the UPF0161 family.</text>
</comment>
<dbReference type="GO" id="GO:0005886">
    <property type="term" value="C:plasma membrane"/>
    <property type="evidence" value="ECO:0007669"/>
    <property type="project" value="UniProtKB-SubCell"/>
</dbReference>
<evidence type="ECO:0000313" key="3">
    <source>
        <dbReference type="EMBL" id="MDP0587973.1"/>
    </source>
</evidence>
<comment type="caution">
    <text evidence="3">The sequence shown here is derived from an EMBL/GenBank/DDBJ whole genome shotgun (WGS) entry which is preliminary data.</text>
</comment>
<dbReference type="HAMAP" id="MF_00386">
    <property type="entry name" value="UPF0161_YidD"/>
    <property type="match status" value="1"/>
</dbReference>
<proteinExistence type="inferred from homology"/>
<keyword evidence="2" id="KW-0812">Transmembrane</keyword>
<evidence type="ECO:0000256" key="1">
    <source>
        <dbReference type="HAMAP-Rule" id="MF_00386"/>
    </source>
</evidence>
<dbReference type="SMART" id="SM01234">
    <property type="entry name" value="Haemolytic"/>
    <property type="match status" value="1"/>
</dbReference>
<dbReference type="Pfam" id="PF01809">
    <property type="entry name" value="YidD"/>
    <property type="match status" value="1"/>
</dbReference>
<dbReference type="NCBIfam" id="TIGR00278">
    <property type="entry name" value="membrane protein insertion efficiency factor YidD"/>
    <property type="match status" value="1"/>
</dbReference>
<dbReference type="AlphaFoldDB" id="A0AA90NTF8"/>
<dbReference type="Proteomes" id="UP001178148">
    <property type="component" value="Unassembled WGS sequence"/>
</dbReference>
<protein>
    <recommendedName>
        <fullName evidence="1">Putative membrane protein insertion efficiency factor</fullName>
    </recommendedName>
</protein>
<name>A0AA90NTF8_9GAMM</name>
<gene>
    <name evidence="3" type="primary">yidD</name>
    <name evidence="3" type="ORF">QS748_01690</name>
</gene>
<dbReference type="PANTHER" id="PTHR33383:SF1">
    <property type="entry name" value="MEMBRANE PROTEIN INSERTION EFFICIENCY FACTOR-RELATED"/>
    <property type="match status" value="1"/>
</dbReference>
<sequence>MVKFSSIPKLFVVALIKFYCYFVSPLIIGRCRFYPTCSVFALGSIDRHGLLKGSFLACKRLLCCQPWHSGGFDPVPEYHSSNIKRQSHINPL</sequence>
<keyword evidence="2" id="KW-1133">Transmembrane helix</keyword>
<keyword evidence="1 2" id="KW-0472">Membrane</keyword>
<dbReference type="InterPro" id="IPR002696">
    <property type="entry name" value="Membr_insert_effic_factor_YidD"/>
</dbReference>
<comment type="subcellular location">
    <subcellularLocation>
        <location evidence="1">Cell membrane</location>
        <topology evidence="1">Peripheral membrane protein</topology>
        <orientation evidence="1">Cytoplasmic side</orientation>
    </subcellularLocation>
</comment>
<comment type="function">
    <text evidence="1">Could be involved in insertion of integral membrane proteins into the membrane.</text>
</comment>
<keyword evidence="1" id="KW-1003">Cell membrane</keyword>
<reference evidence="3 4" key="1">
    <citation type="journal article" date="2023" name="bioRxiv">
        <title>An intranuclear bacterial parasite of deep-sea mussels expresses apoptosis inhibitors acquired from its host.</title>
        <authorList>
            <person name="Gonzalez Porras M.A."/>
            <person name="Assie A."/>
            <person name="Tietjen M."/>
            <person name="Violette M."/>
            <person name="Kleiner M."/>
            <person name="Gruber-Vodicka H."/>
            <person name="Dubilier N."/>
            <person name="Leisch N."/>
        </authorList>
    </citation>
    <scope>NUCLEOTIDE SEQUENCE [LARGE SCALE GENOMIC DNA]</scope>
    <source>
        <strain evidence="3">IAP13</strain>
    </source>
</reference>